<proteinExistence type="predicted"/>
<sequence>MVNRDVERQVMVHNWIRLDIGRRIWSKNVGKNRNSDQPLACTSCQFFEVRGKSTKYVLFNRISCAQFIKYLIQKLQIRKNGTPHRRHFPANLDQNFPLSS</sequence>
<protein>
    <submittedName>
        <fullName evidence="1">Uncharacterized protein</fullName>
    </submittedName>
</protein>
<gene>
    <name evidence="1" type="ORF">MENTE1834_LOCUS10679</name>
</gene>
<accession>A0ACB0YD96</accession>
<reference evidence="1" key="1">
    <citation type="submission" date="2023-11" db="EMBL/GenBank/DDBJ databases">
        <authorList>
            <person name="Poullet M."/>
        </authorList>
    </citation>
    <scope>NUCLEOTIDE SEQUENCE</scope>
    <source>
        <strain evidence="1">E1834</strain>
    </source>
</reference>
<organism evidence="1 2">
    <name type="scientific">Meloidogyne enterolobii</name>
    <name type="common">Root-knot nematode worm</name>
    <name type="synonym">Meloidogyne mayaguensis</name>
    <dbReference type="NCBI Taxonomy" id="390850"/>
    <lineage>
        <taxon>Eukaryota</taxon>
        <taxon>Metazoa</taxon>
        <taxon>Ecdysozoa</taxon>
        <taxon>Nematoda</taxon>
        <taxon>Chromadorea</taxon>
        <taxon>Rhabditida</taxon>
        <taxon>Tylenchina</taxon>
        <taxon>Tylenchomorpha</taxon>
        <taxon>Tylenchoidea</taxon>
        <taxon>Meloidogynidae</taxon>
        <taxon>Meloidogyninae</taxon>
        <taxon>Meloidogyne</taxon>
    </lineage>
</organism>
<keyword evidence="2" id="KW-1185">Reference proteome</keyword>
<evidence type="ECO:0000313" key="2">
    <source>
        <dbReference type="Proteomes" id="UP001497535"/>
    </source>
</evidence>
<name>A0ACB0YD96_MELEN</name>
<comment type="caution">
    <text evidence="1">The sequence shown here is derived from an EMBL/GenBank/DDBJ whole genome shotgun (WGS) entry which is preliminary data.</text>
</comment>
<dbReference type="Proteomes" id="UP001497535">
    <property type="component" value="Unassembled WGS sequence"/>
</dbReference>
<evidence type="ECO:0000313" key="1">
    <source>
        <dbReference type="EMBL" id="CAK5041941.1"/>
    </source>
</evidence>
<dbReference type="EMBL" id="CAVMJV010000010">
    <property type="protein sequence ID" value="CAK5041941.1"/>
    <property type="molecule type" value="Genomic_DNA"/>
</dbReference>